<name>A0A9W7XH92_9FUNG</name>
<dbReference type="EMBL" id="JANBOH010000344">
    <property type="protein sequence ID" value="KAJ1642750.1"/>
    <property type="molecule type" value="Genomic_DNA"/>
</dbReference>
<evidence type="ECO:0000313" key="2">
    <source>
        <dbReference type="EMBL" id="KAJ1642750.1"/>
    </source>
</evidence>
<sequence length="104" mass="11412">MFIRLATTIATICATLALTASAQPVDLAADYAAHNTMVKRTPWTNGFFPCGFNNFFPFAFNRVNAFNQNAFASNFNEDTVFQNHKNANVAADNINAFNNVNVIG</sequence>
<evidence type="ECO:0000256" key="1">
    <source>
        <dbReference type="SAM" id="SignalP"/>
    </source>
</evidence>
<organism evidence="2 3">
    <name type="scientific">Coemansia asiatica</name>
    <dbReference type="NCBI Taxonomy" id="1052880"/>
    <lineage>
        <taxon>Eukaryota</taxon>
        <taxon>Fungi</taxon>
        <taxon>Fungi incertae sedis</taxon>
        <taxon>Zoopagomycota</taxon>
        <taxon>Kickxellomycotina</taxon>
        <taxon>Kickxellomycetes</taxon>
        <taxon>Kickxellales</taxon>
        <taxon>Kickxellaceae</taxon>
        <taxon>Coemansia</taxon>
    </lineage>
</organism>
<protein>
    <submittedName>
        <fullName evidence="2">Uncharacterized protein</fullName>
    </submittedName>
</protein>
<reference evidence="2" key="1">
    <citation type="submission" date="2022-07" db="EMBL/GenBank/DDBJ databases">
        <title>Phylogenomic reconstructions and comparative analyses of Kickxellomycotina fungi.</title>
        <authorList>
            <person name="Reynolds N.K."/>
            <person name="Stajich J.E."/>
            <person name="Barry K."/>
            <person name="Grigoriev I.V."/>
            <person name="Crous P."/>
            <person name="Smith M.E."/>
        </authorList>
    </citation>
    <scope>NUCLEOTIDE SEQUENCE</scope>
    <source>
        <strain evidence="2">NBRC 105413</strain>
    </source>
</reference>
<proteinExistence type="predicted"/>
<accession>A0A9W7XH92</accession>
<gene>
    <name evidence="2" type="ORF">LPJ64_005424</name>
</gene>
<evidence type="ECO:0000313" key="3">
    <source>
        <dbReference type="Proteomes" id="UP001145021"/>
    </source>
</evidence>
<feature type="signal peptide" evidence="1">
    <location>
        <begin position="1"/>
        <end position="22"/>
    </location>
</feature>
<dbReference type="Proteomes" id="UP001145021">
    <property type="component" value="Unassembled WGS sequence"/>
</dbReference>
<keyword evidence="3" id="KW-1185">Reference proteome</keyword>
<comment type="caution">
    <text evidence="2">The sequence shown here is derived from an EMBL/GenBank/DDBJ whole genome shotgun (WGS) entry which is preliminary data.</text>
</comment>
<dbReference type="AlphaFoldDB" id="A0A9W7XH92"/>
<keyword evidence="1" id="KW-0732">Signal</keyword>
<feature type="chain" id="PRO_5040855453" evidence="1">
    <location>
        <begin position="23"/>
        <end position="104"/>
    </location>
</feature>